<dbReference type="EMBL" id="SOGT01000002">
    <property type="protein sequence ID" value="TFD28583.1"/>
    <property type="molecule type" value="Genomic_DNA"/>
</dbReference>
<dbReference type="Proteomes" id="UP000298424">
    <property type="component" value="Unassembled WGS sequence"/>
</dbReference>
<dbReference type="Pfam" id="PF13561">
    <property type="entry name" value="adh_short_C2"/>
    <property type="match status" value="1"/>
</dbReference>
<dbReference type="Gene3D" id="3.40.50.720">
    <property type="entry name" value="NAD(P)-binding Rossmann-like Domain"/>
    <property type="match status" value="1"/>
</dbReference>
<gene>
    <name evidence="2" type="ORF">E3T27_01380</name>
</gene>
<dbReference type="InterPro" id="IPR002347">
    <property type="entry name" value="SDR_fam"/>
</dbReference>
<keyword evidence="1" id="KW-1133">Transmembrane helix</keyword>
<feature type="transmembrane region" description="Helical" evidence="1">
    <location>
        <begin position="12"/>
        <end position="32"/>
    </location>
</feature>
<evidence type="ECO:0000313" key="3">
    <source>
        <dbReference type="Proteomes" id="UP000298424"/>
    </source>
</evidence>
<protein>
    <submittedName>
        <fullName evidence="2">SDR family oxidoreductase</fullName>
    </submittedName>
</protein>
<accession>A0A4R8ZKG8</accession>
<dbReference type="InterPro" id="IPR036291">
    <property type="entry name" value="NAD(P)-bd_dom_sf"/>
</dbReference>
<keyword evidence="1" id="KW-0472">Membrane</keyword>
<proteinExistence type="predicted"/>
<name>A0A4R8ZKG8_9MICO</name>
<dbReference type="SUPFAM" id="SSF51735">
    <property type="entry name" value="NAD(P)-binding Rossmann-fold domains"/>
    <property type="match status" value="1"/>
</dbReference>
<sequence length="102" mass="10948">MILWVDRNQVGLSLAMVVLWLANAVIRIIVIANADAGTNERHVFNLVLALSKEAMNFYSRSLAAEVGPKGVRVVNVLPGLIATVGAIAHHNAMAAERCIGFL</sequence>
<organism evidence="2 3">
    <name type="scientific">Cryobacterium lyxosi</name>
    <dbReference type="NCBI Taxonomy" id="1259228"/>
    <lineage>
        <taxon>Bacteria</taxon>
        <taxon>Bacillati</taxon>
        <taxon>Actinomycetota</taxon>
        <taxon>Actinomycetes</taxon>
        <taxon>Micrococcales</taxon>
        <taxon>Microbacteriaceae</taxon>
        <taxon>Cryobacterium</taxon>
    </lineage>
</organism>
<reference evidence="2 3" key="1">
    <citation type="submission" date="2019-03" db="EMBL/GenBank/DDBJ databases">
        <title>Genomics of glacier-inhabiting Cryobacterium strains.</title>
        <authorList>
            <person name="Liu Q."/>
            <person name="Xin Y.-H."/>
        </authorList>
    </citation>
    <scope>NUCLEOTIDE SEQUENCE [LARGE SCALE GENOMIC DNA]</scope>
    <source>
        <strain evidence="2 3">TMT1-1</strain>
    </source>
</reference>
<evidence type="ECO:0000313" key="2">
    <source>
        <dbReference type="EMBL" id="TFD28583.1"/>
    </source>
</evidence>
<keyword evidence="1" id="KW-0812">Transmembrane</keyword>
<dbReference type="AlphaFoldDB" id="A0A4R8ZKG8"/>
<keyword evidence="3" id="KW-1185">Reference proteome</keyword>
<dbReference type="OrthoDB" id="8959163at2"/>
<comment type="caution">
    <text evidence="2">The sequence shown here is derived from an EMBL/GenBank/DDBJ whole genome shotgun (WGS) entry which is preliminary data.</text>
</comment>
<evidence type="ECO:0000256" key="1">
    <source>
        <dbReference type="SAM" id="Phobius"/>
    </source>
</evidence>